<feature type="transmembrane region" description="Helical" evidence="1">
    <location>
        <begin position="72"/>
        <end position="92"/>
    </location>
</feature>
<feature type="transmembrane region" description="Helical" evidence="1">
    <location>
        <begin position="99"/>
        <end position="120"/>
    </location>
</feature>
<dbReference type="Proteomes" id="UP001058461">
    <property type="component" value="Chromosome"/>
</dbReference>
<protein>
    <submittedName>
        <fullName evidence="2">Uncharacterized protein</fullName>
    </submittedName>
</protein>
<feature type="transmembrane region" description="Helical" evidence="1">
    <location>
        <begin position="132"/>
        <end position="154"/>
    </location>
</feature>
<evidence type="ECO:0000313" key="3">
    <source>
        <dbReference type="Proteomes" id="UP001058461"/>
    </source>
</evidence>
<evidence type="ECO:0000313" key="2">
    <source>
        <dbReference type="EMBL" id="UTW13346.1"/>
    </source>
</evidence>
<dbReference type="RefSeq" id="WP_255855523.1">
    <property type="nucleotide sequence ID" value="NZ_CP073347.1"/>
</dbReference>
<keyword evidence="3" id="KW-1185">Reference proteome</keyword>
<feature type="transmembrane region" description="Helical" evidence="1">
    <location>
        <begin position="26"/>
        <end position="52"/>
    </location>
</feature>
<reference evidence="2" key="1">
    <citation type="submission" date="2021-04" db="EMBL/GenBank/DDBJ databases">
        <title>Oceanospirillales bacteria with DddD are important DMSP degraders in coastal seawater.</title>
        <authorList>
            <person name="Liu J."/>
        </authorList>
    </citation>
    <scope>NUCLEOTIDE SEQUENCE</scope>
    <source>
        <strain evidence="2">D13-1</strain>
    </source>
</reference>
<name>A0ABY5HNB0_9GAMM</name>
<proteinExistence type="predicted"/>
<keyword evidence="1" id="KW-1133">Transmembrane helix</keyword>
<dbReference type="EMBL" id="CP073347">
    <property type="protein sequence ID" value="UTW13346.1"/>
    <property type="molecule type" value="Genomic_DNA"/>
</dbReference>
<sequence>MAMSLSRSATDSKPYARAGQADRTKILLRCLHLALGLLGLLAFLLASLYLYLDLAERAQGGPVPSIMYRATHIYLLCAALLNVQLGCYLSVLNFPLARGLQWLGSGLLLLAPPLLLLAIFDEPLSSSPELPYTLPAVIALFVGVTLHAVARVLARRQSR</sequence>
<keyword evidence="1" id="KW-0812">Transmembrane</keyword>
<organism evidence="2 3">
    <name type="scientific">Marinobacterium rhizophilum</name>
    <dbReference type="NCBI Taxonomy" id="420402"/>
    <lineage>
        <taxon>Bacteria</taxon>
        <taxon>Pseudomonadati</taxon>
        <taxon>Pseudomonadota</taxon>
        <taxon>Gammaproteobacteria</taxon>
        <taxon>Oceanospirillales</taxon>
        <taxon>Oceanospirillaceae</taxon>
        <taxon>Marinobacterium</taxon>
    </lineage>
</organism>
<gene>
    <name evidence="2" type="ORF">KDW95_06740</name>
</gene>
<accession>A0ABY5HNB0</accession>
<evidence type="ECO:0000256" key="1">
    <source>
        <dbReference type="SAM" id="Phobius"/>
    </source>
</evidence>
<keyword evidence="1" id="KW-0472">Membrane</keyword>